<evidence type="ECO:0000313" key="2">
    <source>
        <dbReference type="EMBL" id="JAT79116.1"/>
    </source>
</evidence>
<reference evidence="2" key="1">
    <citation type="submission" date="2016-07" db="EMBL/GenBank/DDBJ databases">
        <title>Salivary Glands transcriptome analysis on engorged females of Ornithodoros brasiliensis (Acari:Argasidae).</title>
        <authorList>
            <person name="Simons S.M."/>
            <person name="Carvalho E."/>
            <person name="Junqueira-de-Azevedo I."/>
            <person name="Ho P.L."/>
            <person name="Giovanni D."/>
            <person name="Mendonca R."/>
            <person name="Onofrio V."/>
            <person name="Landulfo G."/>
            <person name="Ramirez D."/>
            <person name="Barros-Battesti D."/>
        </authorList>
    </citation>
    <scope>NUCLEOTIDE SEQUENCE</scope>
    <source>
        <strain evidence="2">Female</strain>
        <tissue evidence="2">Salivary gland</tissue>
    </source>
</reference>
<evidence type="ECO:0000256" key="1">
    <source>
        <dbReference type="SAM" id="SignalP"/>
    </source>
</evidence>
<feature type="chain" id="PRO_5008901607" evidence="1">
    <location>
        <begin position="30"/>
        <end position="69"/>
    </location>
</feature>
<sequence>SNVRIHTSNMKLSLFALAFVLCTLSVTFADECPGEAAFLVIMGCALTAKEDPKLAGAFVRRTDVSEAVQ</sequence>
<accession>A0A1D2AIU0</accession>
<organism evidence="2">
    <name type="scientific">Ornithodoros brasiliensis</name>
    <name type="common">Mouro tick</name>
    <dbReference type="NCBI Taxonomy" id="888526"/>
    <lineage>
        <taxon>Eukaryota</taxon>
        <taxon>Metazoa</taxon>
        <taxon>Ecdysozoa</taxon>
        <taxon>Arthropoda</taxon>
        <taxon>Chelicerata</taxon>
        <taxon>Arachnida</taxon>
        <taxon>Acari</taxon>
        <taxon>Parasitiformes</taxon>
        <taxon>Ixodida</taxon>
        <taxon>Ixodoidea</taxon>
        <taxon>Argasidae</taxon>
        <taxon>Ornithodorinae</taxon>
        <taxon>Ornithodoros</taxon>
    </lineage>
</organism>
<name>A0A1D2AIU0_ORNBR</name>
<protein>
    <submittedName>
        <fullName evidence="2">Uncharacterized protein</fullName>
    </submittedName>
</protein>
<dbReference type="AlphaFoldDB" id="A0A1D2AIU0"/>
<keyword evidence="1" id="KW-0732">Signal</keyword>
<dbReference type="EMBL" id="GETE01000431">
    <property type="protein sequence ID" value="JAT79116.1"/>
    <property type="molecule type" value="Transcribed_RNA"/>
</dbReference>
<feature type="signal peptide" evidence="1">
    <location>
        <begin position="1"/>
        <end position="29"/>
    </location>
</feature>
<proteinExistence type="predicted"/>
<feature type="non-terminal residue" evidence="2">
    <location>
        <position position="1"/>
    </location>
</feature>
<feature type="non-terminal residue" evidence="2">
    <location>
        <position position="69"/>
    </location>
</feature>